<feature type="region of interest" description="Disordered" evidence="1">
    <location>
        <begin position="316"/>
        <end position="703"/>
    </location>
</feature>
<accession>A0A8H3FRN3</accession>
<feature type="compositionally biased region" description="Polar residues" evidence="1">
    <location>
        <begin position="176"/>
        <end position="189"/>
    </location>
</feature>
<dbReference type="UniPathway" id="UPA00143"/>
<feature type="compositionally biased region" description="Low complexity" evidence="1">
    <location>
        <begin position="622"/>
        <end position="632"/>
    </location>
</feature>
<dbReference type="Proteomes" id="UP000664169">
    <property type="component" value="Unassembled WGS sequence"/>
</dbReference>
<comment type="caution">
    <text evidence="2">The sequence shown here is derived from an EMBL/GenBank/DDBJ whole genome shotgun (WGS) entry which is preliminary data.</text>
</comment>
<protein>
    <submittedName>
        <fullName evidence="2">Uncharacterized protein</fullName>
    </submittedName>
</protein>
<dbReference type="EMBL" id="CAJPDQ010000032">
    <property type="protein sequence ID" value="CAF9929374.1"/>
    <property type="molecule type" value="Genomic_DNA"/>
</dbReference>
<proteinExistence type="predicted"/>
<name>A0A8H3FRN3_9LECA</name>
<feature type="region of interest" description="Disordered" evidence="1">
    <location>
        <begin position="172"/>
        <end position="201"/>
    </location>
</feature>
<evidence type="ECO:0000313" key="2">
    <source>
        <dbReference type="EMBL" id="CAF9929374.1"/>
    </source>
</evidence>
<feature type="compositionally biased region" description="Polar residues" evidence="1">
    <location>
        <begin position="652"/>
        <end position="666"/>
    </location>
</feature>
<feature type="compositionally biased region" description="Low complexity" evidence="1">
    <location>
        <begin position="526"/>
        <end position="539"/>
    </location>
</feature>
<reference evidence="2" key="1">
    <citation type="submission" date="2021-03" db="EMBL/GenBank/DDBJ databases">
        <authorList>
            <person name="Tagirdzhanova G."/>
        </authorList>
    </citation>
    <scope>NUCLEOTIDE SEQUENCE</scope>
</reference>
<feature type="compositionally biased region" description="Acidic residues" evidence="1">
    <location>
        <begin position="443"/>
        <end position="455"/>
    </location>
</feature>
<dbReference type="GO" id="GO:0016567">
    <property type="term" value="P:protein ubiquitination"/>
    <property type="evidence" value="ECO:0007669"/>
    <property type="project" value="UniProtKB-UniPathway"/>
</dbReference>
<feature type="compositionally biased region" description="Basic and acidic residues" evidence="1">
    <location>
        <begin position="583"/>
        <end position="592"/>
    </location>
</feature>
<feature type="compositionally biased region" description="Polar residues" evidence="1">
    <location>
        <begin position="559"/>
        <end position="581"/>
    </location>
</feature>
<gene>
    <name evidence="2" type="ORF">GOMPHAMPRED_005384</name>
</gene>
<feature type="compositionally biased region" description="Basic and acidic residues" evidence="1">
    <location>
        <begin position="406"/>
        <end position="421"/>
    </location>
</feature>
<feature type="compositionally biased region" description="Polar residues" evidence="1">
    <location>
        <begin position="689"/>
        <end position="698"/>
    </location>
</feature>
<sequence length="762" mass="83278">MTSTIHLPTTGLSLSDFPIDLSKRRTNLKQAIEIASDGTSFKHILSSMVDGAEATVLLGKKPVIFLDKKPIPIKTIYQPQSLLFMQSESSTQLQLLASLDLKDVSTRIKLAKSRDIDMNDPAILALQASMAQVKEQKDANQTIVVNPSRLPNTKNARSALASLKDHRKGLFGGGSANNVTNNLSRSTPASPAIGGVTPQPVKRDAKTIKQQALKRPFIHLLAVRAVSEKYMASVLHASKEDLAPLLEKYGKPAIDGTKYNLSDRGYKELDPWGFPYKDESDRNGVIERAVTAFDRLRISVNDPLWQKLLKQEDRGKGKTLSKLSNLHHGPVDRVKTPKIQLEPVLEDNPTSNNNDRGRLLGATDATTAAGRSKSQEVQKKTAATSIPMAKSNSSKPTEMGQNKGQKNGEKKEPAKKADTKKAAIKKQASKLATTSAKVKSAEFIEDSDEELESDEVATAQQNSSGNIKRKAEEDLSPPSKKIDVKKTVKAAVKPPGEKKVVPKPKPLPSQTPKPLKQPQEDDTKSKPSQPASQTSSSSVTKKRIPESQRSVPMARSISAKKNNPTVKPSPLGSSPPTNASDIEQEKVNKPDSIKSSSSSSSGSPLINQRRERLQQEAKRKAIQISPSPSQSSDRNLKRRVNDLDKGNHQHGGFSTQDGSLSSSFSDQAAKRTKLSESSPSASESDQKSTRSSNTSPSIALSPKDLDYARSFKQQWQKYTSALRELQALSDPPAERVEKLQNLYTKLKAHKAEIFSWDKKETT</sequence>
<evidence type="ECO:0000256" key="1">
    <source>
        <dbReference type="SAM" id="MobiDB-lite"/>
    </source>
</evidence>
<evidence type="ECO:0000313" key="3">
    <source>
        <dbReference type="Proteomes" id="UP000664169"/>
    </source>
</evidence>
<dbReference type="AlphaFoldDB" id="A0A8H3FRN3"/>
<organism evidence="2 3">
    <name type="scientific">Gomphillus americanus</name>
    <dbReference type="NCBI Taxonomy" id="1940652"/>
    <lineage>
        <taxon>Eukaryota</taxon>
        <taxon>Fungi</taxon>
        <taxon>Dikarya</taxon>
        <taxon>Ascomycota</taxon>
        <taxon>Pezizomycotina</taxon>
        <taxon>Lecanoromycetes</taxon>
        <taxon>OSLEUM clade</taxon>
        <taxon>Ostropomycetidae</taxon>
        <taxon>Ostropales</taxon>
        <taxon>Graphidaceae</taxon>
        <taxon>Gomphilloideae</taxon>
        <taxon>Gomphillus</taxon>
    </lineage>
</organism>
<keyword evidence="3" id="KW-1185">Reference proteome</keyword>
<feature type="compositionally biased region" description="Low complexity" evidence="1">
    <location>
        <begin position="593"/>
        <end position="603"/>
    </location>
</feature>
<feature type="compositionally biased region" description="Basic and acidic residues" evidence="1">
    <location>
        <begin position="608"/>
        <end position="619"/>
    </location>
</feature>
<dbReference type="OrthoDB" id="2587563at2759"/>